<feature type="domain" description="ABC3 transporter permease C-terminal" evidence="9">
    <location>
        <begin position="275"/>
        <end position="408"/>
    </location>
</feature>
<protein>
    <submittedName>
        <fullName evidence="11">Lipoprotein-releasing ABC transporter permease subunit</fullName>
    </submittedName>
</protein>
<dbReference type="PANTHER" id="PTHR30489">
    <property type="entry name" value="LIPOPROTEIN-RELEASING SYSTEM TRANSMEMBRANE PROTEIN LOLE"/>
    <property type="match status" value="1"/>
</dbReference>
<feature type="transmembrane region" description="Helical" evidence="8">
    <location>
        <begin position="272"/>
        <end position="296"/>
    </location>
</feature>
<evidence type="ECO:0000256" key="5">
    <source>
        <dbReference type="ARBA" id="ARBA00022692"/>
    </source>
</evidence>
<dbReference type="InterPro" id="IPR011925">
    <property type="entry name" value="LolCE_TM"/>
</dbReference>
<feature type="transmembrane region" description="Helical" evidence="8">
    <location>
        <begin position="21"/>
        <end position="48"/>
    </location>
</feature>
<evidence type="ECO:0000256" key="7">
    <source>
        <dbReference type="ARBA" id="ARBA00023136"/>
    </source>
</evidence>
<organism evidence="11 12">
    <name type="scientific">Steroidobacter flavus</name>
    <dbReference type="NCBI Taxonomy" id="1842136"/>
    <lineage>
        <taxon>Bacteria</taxon>
        <taxon>Pseudomonadati</taxon>
        <taxon>Pseudomonadota</taxon>
        <taxon>Gammaproteobacteria</taxon>
        <taxon>Steroidobacterales</taxon>
        <taxon>Steroidobacteraceae</taxon>
        <taxon>Steroidobacter</taxon>
    </lineage>
</organism>
<dbReference type="InterPro" id="IPR003838">
    <property type="entry name" value="ABC3_permease_C"/>
</dbReference>
<dbReference type="Pfam" id="PF12704">
    <property type="entry name" value="MacB_PCD"/>
    <property type="match status" value="1"/>
</dbReference>
<dbReference type="Pfam" id="PF02687">
    <property type="entry name" value="FtsX"/>
    <property type="match status" value="1"/>
</dbReference>
<comment type="subcellular location">
    <subcellularLocation>
        <location evidence="1">Cell membrane</location>
        <topology evidence="1">Multi-pass membrane protein</topology>
    </subcellularLocation>
</comment>
<name>A0ABV8SWX4_9GAMM</name>
<keyword evidence="12" id="KW-1185">Reference proteome</keyword>
<accession>A0ABV8SWX4</accession>
<sequence length="415" mass="44944">MSKRYEFLIGRRYLRSNRGNRFVSFISTISMLGIAIGVAVLIVVLSVMNGFEREVRGRILSLTSHATISAFGSGLPDWQGTAAKIGENPDVVASAPYIEAQALLIAGSKSSGAMVTGVLADYERKVTSITEKMSEGSFDALKGGGYGIVLGAELAKALNVSLGDRVVIVTPLRKVTPVGVTPVYRAFKVVGIFNAAMYEFDRNLAYINLQDAAKLYRMGDDVTGLRLKLTDMMLAPQLVRELALSLGGGYYIDDWTRKHANFFRSIQLTKSAMFLILLLVVAVAAFNIVSTLVMVVKDKRTDIAILRTIGASPRSILTVFMTQGTAIGFIGTVAGVALGVLISVNLETLIHGLEAVLGVHFLDAKVYFISDLPATVQWPDVIKISVTTFLLCSLSTLYPAWRAARTQPAQSLRHD</sequence>
<keyword evidence="5 8" id="KW-0812">Transmembrane</keyword>
<comment type="caution">
    <text evidence="11">The sequence shown here is derived from an EMBL/GenBank/DDBJ whole genome shotgun (WGS) entry which is preliminary data.</text>
</comment>
<dbReference type="InterPro" id="IPR051447">
    <property type="entry name" value="Lipoprotein-release_system"/>
</dbReference>
<evidence type="ECO:0000256" key="4">
    <source>
        <dbReference type="ARBA" id="ARBA00022475"/>
    </source>
</evidence>
<comment type="similarity">
    <text evidence="2">Belongs to the ABC-4 integral membrane protein family. LolC/E subfamily.</text>
</comment>
<evidence type="ECO:0000256" key="1">
    <source>
        <dbReference type="ARBA" id="ARBA00004651"/>
    </source>
</evidence>
<feature type="domain" description="MacB-like periplasmic core" evidence="10">
    <location>
        <begin position="27"/>
        <end position="242"/>
    </location>
</feature>
<evidence type="ECO:0000259" key="10">
    <source>
        <dbReference type="Pfam" id="PF12704"/>
    </source>
</evidence>
<evidence type="ECO:0000313" key="12">
    <source>
        <dbReference type="Proteomes" id="UP001595904"/>
    </source>
</evidence>
<keyword evidence="3" id="KW-0813">Transport</keyword>
<dbReference type="RefSeq" id="WP_380601254.1">
    <property type="nucleotide sequence ID" value="NZ_JBHSDU010000014.1"/>
</dbReference>
<keyword evidence="6 8" id="KW-1133">Transmembrane helix</keyword>
<keyword evidence="4" id="KW-1003">Cell membrane</keyword>
<evidence type="ECO:0000259" key="9">
    <source>
        <dbReference type="Pfam" id="PF02687"/>
    </source>
</evidence>
<keyword evidence="7 8" id="KW-0472">Membrane</keyword>
<evidence type="ECO:0000256" key="2">
    <source>
        <dbReference type="ARBA" id="ARBA00005236"/>
    </source>
</evidence>
<gene>
    <name evidence="11" type="ORF">ACFPN2_23835</name>
</gene>
<evidence type="ECO:0000313" key="11">
    <source>
        <dbReference type="EMBL" id="MFC4312133.1"/>
    </source>
</evidence>
<dbReference type="InterPro" id="IPR025857">
    <property type="entry name" value="MacB_PCD"/>
</dbReference>
<keyword evidence="11" id="KW-0449">Lipoprotein</keyword>
<evidence type="ECO:0000256" key="3">
    <source>
        <dbReference type="ARBA" id="ARBA00022448"/>
    </source>
</evidence>
<dbReference type="Proteomes" id="UP001595904">
    <property type="component" value="Unassembled WGS sequence"/>
</dbReference>
<feature type="transmembrane region" description="Helical" evidence="8">
    <location>
        <begin position="316"/>
        <end position="342"/>
    </location>
</feature>
<dbReference type="NCBIfam" id="TIGR02212">
    <property type="entry name" value="lolCE"/>
    <property type="match status" value="1"/>
</dbReference>
<dbReference type="PANTHER" id="PTHR30489:SF0">
    <property type="entry name" value="LIPOPROTEIN-RELEASING SYSTEM TRANSMEMBRANE PROTEIN LOLE"/>
    <property type="match status" value="1"/>
</dbReference>
<proteinExistence type="inferred from homology"/>
<reference evidence="12" key="1">
    <citation type="journal article" date="2019" name="Int. J. Syst. Evol. Microbiol.">
        <title>The Global Catalogue of Microorganisms (GCM) 10K type strain sequencing project: providing services to taxonomists for standard genome sequencing and annotation.</title>
        <authorList>
            <consortium name="The Broad Institute Genomics Platform"/>
            <consortium name="The Broad Institute Genome Sequencing Center for Infectious Disease"/>
            <person name="Wu L."/>
            <person name="Ma J."/>
        </authorList>
    </citation>
    <scope>NUCLEOTIDE SEQUENCE [LARGE SCALE GENOMIC DNA]</scope>
    <source>
        <strain evidence="12">CGMCC 1.10759</strain>
    </source>
</reference>
<dbReference type="EMBL" id="JBHSDU010000014">
    <property type="protein sequence ID" value="MFC4312133.1"/>
    <property type="molecule type" value="Genomic_DNA"/>
</dbReference>
<evidence type="ECO:0000256" key="8">
    <source>
        <dbReference type="SAM" id="Phobius"/>
    </source>
</evidence>
<evidence type="ECO:0000256" key="6">
    <source>
        <dbReference type="ARBA" id="ARBA00022989"/>
    </source>
</evidence>